<keyword evidence="6 10" id="KW-0472">Membrane</keyword>
<keyword evidence="9" id="KW-0807">Transducer</keyword>
<evidence type="ECO:0000256" key="2">
    <source>
        <dbReference type="ARBA" id="ARBA00022475"/>
    </source>
</evidence>
<dbReference type="Proteomes" id="UP000887565">
    <property type="component" value="Unplaced"/>
</dbReference>
<dbReference type="PANTHER" id="PTHR24246:SF27">
    <property type="entry name" value="ADENOSINE RECEPTOR, ISOFORM A"/>
    <property type="match status" value="1"/>
</dbReference>
<evidence type="ECO:0000313" key="13">
    <source>
        <dbReference type="WBParaSite" id="nRc.2.0.1.t23213-RA"/>
    </source>
</evidence>
<feature type="transmembrane region" description="Helical" evidence="10">
    <location>
        <begin position="376"/>
        <end position="398"/>
    </location>
</feature>
<evidence type="ECO:0000256" key="8">
    <source>
        <dbReference type="ARBA" id="ARBA00023180"/>
    </source>
</evidence>
<accession>A0A915J9P7</accession>
<keyword evidence="3 10" id="KW-0812">Transmembrane</keyword>
<dbReference type="PANTHER" id="PTHR24246">
    <property type="entry name" value="OLFACTORY RECEPTOR AND ADENOSINE RECEPTOR"/>
    <property type="match status" value="1"/>
</dbReference>
<comment type="subcellular location">
    <subcellularLocation>
        <location evidence="1">Cell membrane</location>
        <topology evidence="1">Multi-pass membrane protein</topology>
    </subcellularLocation>
</comment>
<name>A0A915J9P7_ROMCU</name>
<evidence type="ECO:0000256" key="7">
    <source>
        <dbReference type="ARBA" id="ARBA00023170"/>
    </source>
</evidence>
<reference evidence="13" key="1">
    <citation type="submission" date="2022-11" db="UniProtKB">
        <authorList>
            <consortium name="WormBaseParasite"/>
        </authorList>
    </citation>
    <scope>IDENTIFICATION</scope>
</reference>
<organism evidence="12 13">
    <name type="scientific">Romanomermis culicivorax</name>
    <name type="common">Nematode worm</name>
    <dbReference type="NCBI Taxonomy" id="13658"/>
    <lineage>
        <taxon>Eukaryota</taxon>
        <taxon>Metazoa</taxon>
        <taxon>Ecdysozoa</taxon>
        <taxon>Nematoda</taxon>
        <taxon>Enoplea</taxon>
        <taxon>Dorylaimia</taxon>
        <taxon>Mermithida</taxon>
        <taxon>Mermithoidea</taxon>
        <taxon>Mermithidae</taxon>
        <taxon>Romanomermis</taxon>
    </lineage>
</organism>
<dbReference type="CDD" id="cd00637">
    <property type="entry name" value="7tm_classA_rhodopsin-like"/>
    <property type="match status" value="1"/>
</dbReference>
<evidence type="ECO:0000256" key="10">
    <source>
        <dbReference type="SAM" id="Phobius"/>
    </source>
</evidence>
<evidence type="ECO:0000259" key="11">
    <source>
        <dbReference type="PROSITE" id="PS50262"/>
    </source>
</evidence>
<dbReference type="OMA" id="NITIGIM"/>
<feature type="domain" description="G-protein coupled receptors family 1 profile" evidence="11">
    <location>
        <begin position="127"/>
        <end position="399"/>
    </location>
</feature>
<dbReference type="InterPro" id="IPR000276">
    <property type="entry name" value="GPCR_Rhodpsn"/>
</dbReference>
<feature type="transmembrane region" description="Helical" evidence="10">
    <location>
        <begin position="277"/>
        <end position="302"/>
    </location>
</feature>
<evidence type="ECO:0000256" key="6">
    <source>
        <dbReference type="ARBA" id="ARBA00023136"/>
    </source>
</evidence>
<dbReference type="Gene3D" id="1.20.1070.10">
    <property type="entry name" value="Rhodopsin 7-helix transmembrane proteins"/>
    <property type="match status" value="1"/>
</dbReference>
<feature type="transmembrane region" description="Helical" evidence="10">
    <location>
        <begin position="107"/>
        <end position="130"/>
    </location>
</feature>
<dbReference type="SUPFAM" id="SSF81321">
    <property type="entry name" value="Family A G protein-coupled receptor-like"/>
    <property type="match status" value="1"/>
</dbReference>
<dbReference type="AlphaFoldDB" id="A0A915J9P7"/>
<dbReference type="GO" id="GO:0004930">
    <property type="term" value="F:G protein-coupled receptor activity"/>
    <property type="evidence" value="ECO:0007669"/>
    <property type="project" value="UniProtKB-KW"/>
</dbReference>
<dbReference type="PROSITE" id="PS50262">
    <property type="entry name" value="G_PROTEIN_RECEP_F1_2"/>
    <property type="match status" value="1"/>
</dbReference>
<feature type="transmembrane region" description="Helical" evidence="10">
    <location>
        <begin position="238"/>
        <end position="257"/>
    </location>
</feature>
<sequence length="410" mass="47191">MPIRSLKLVKHPTVHLFSNGPQSAKKPVGRHSTSSRSKYYRNSAMNETANDNAELLNNVEQRMPLYAYHRAKMYGADQSDPFWKHLYHVVRKEELIDKAQGHLQWRWSVYIAAGFPLLLLAVSAVFINALMLAKFCRTRRILSVNLHITFWLTAADLWAVLLVTIGLLVNSVLPALFRKDLLEYTNLNCFLLLIEALKLSAILTSVLHLVTLGLNQCFSIVDPLTHKVAVTPSKCKKILSILWILPVIIFLTSFSITKDQGFRSTRCRHLWYYQLQSFRTFVFCLIAVPMISMVVVYSIILFKLRRTEFRRLSTSQNKFATSSLLSSQNYKRQMHTFITTVIIVGSFVVGWFPSILLYLLVCWDCTYKTYLLSEKLIVALSITKTALCLTKLLLNPVIYSWRFGRKTRIV</sequence>
<keyword evidence="4 10" id="KW-1133">Transmembrane helix</keyword>
<keyword evidence="8" id="KW-0325">Glycoprotein</keyword>
<dbReference type="GO" id="GO:0005886">
    <property type="term" value="C:plasma membrane"/>
    <property type="evidence" value="ECO:0007669"/>
    <property type="project" value="UniProtKB-SubCell"/>
</dbReference>
<keyword evidence="2" id="KW-1003">Cell membrane</keyword>
<dbReference type="Pfam" id="PF00001">
    <property type="entry name" value="7tm_1"/>
    <property type="match status" value="1"/>
</dbReference>
<feature type="transmembrane region" description="Helical" evidence="10">
    <location>
        <begin position="337"/>
        <end position="361"/>
    </location>
</feature>
<dbReference type="WBParaSite" id="nRc.2.0.1.t23213-RA">
    <property type="protein sequence ID" value="nRc.2.0.1.t23213-RA"/>
    <property type="gene ID" value="nRc.2.0.1.g23213"/>
</dbReference>
<evidence type="ECO:0000256" key="9">
    <source>
        <dbReference type="ARBA" id="ARBA00023224"/>
    </source>
</evidence>
<proteinExistence type="predicted"/>
<evidence type="ECO:0000256" key="1">
    <source>
        <dbReference type="ARBA" id="ARBA00004651"/>
    </source>
</evidence>
<evidence type="ECO:0000313" key="12">
    <source>
        <dbReference type="Proteomes" id="UP000887565"/>
    </source>
</evidence>
<dbReference type="InterPro" id="IPR017452">
    <property type="entry name" value="GPCR_Rhodpsn_7TM"/>
</dbReference>
<keyword evidence="12" id="KW-1185">Reference proteome</keyword>
<keyword evidence="7" id="KW-0675">Receptor</keyword>
<keyword evidence="5" id="KW-0297">G-protein coupled receptor</keyword>
<feature type="transmembrane region" description="Helical" evidence="10">
    <location>
        <begin position="197"/>
        <end position="218"/>
    </location>
</feature>
<evidence type="ECO:0000256" key="4">
    <source>
        <dbReference type="ARBA" id="ARBA00022989"/>
    </source>
</evidence>
<protein>
    <submittedName>
        <fullName evidence="13">G-protein coupled receptors family 1 profile domain-containing protein</fullName>
    </submittedName>
</protein>
<evidence type="ECO:0000256" key="3">
    <source>
        <dbReference type="ARBA" id="ARBA00022692"/>
    </source>
</evidence>
<feature type="transmembrane region" description="Helical" evidence="10">
    <location>
        <begin position="150"/>
        <end position="177"/>
    </location>
</feature>
<evidence type="ECO:0000256" key="5">
    <source>
        <dbReference type="ARBA" id="ARBA00023040"/>
    </source>
</evidence>